<name>A0ACC2F9F6_DALPE</name>
<reference evidence="1" key="1">
    <citation type="submission" date="2021-05" db="EMBL/GenBank/DDBJ databases">
        <authorList>
            <person name="Pan Q."/>
            <person name="Jouanno E."/>
            <person name="Zahm M."/>
            <person name="Klopp C."/>
            <person name="Cabau C."/>
            <person name="Louis A."/>
            <person name="Berthelot C."/>
            <person name="Parey E."/>
            <person name="Roest Crollius H."/>
            <person name="Montfort J."/>
            <person name="Robinson-Rechavi M."/>
            <person name="Bouchez O."/>
            <person name="Lampietro C."/>
            <person name="Lopez Roques C."/>
            <person name="Donnadieu C."/>
            <person name="Postlethwait J."/>
            <person name="Bobe J."/>
            <person name="Dillon D."/>
            <person name="Chandos A."/>
            <person name="von Hippel F."/>
            <person name="Guiguen Y."/>
        </authorList>
    </citation>
    <scope>NUCLEOTIDE SEQUENCE</scope>
    <source>
        <strain evidence="1">YG-Jan2019</strain>
    </source>
</reference>
<proteinExistence type="predicted"/>
<dbReference type="Proteomes" id="UP001157502">
    <property type="component" value="Chromosome 31"/>
</dbReference>
<keyword evidence="2" id="KW-1185">Reference proteome</keyword>
<gene>
    <name evidence="1" type="ORF">DPEC_G00319090</name>
</gene>
<organism evidence="1 2">
    <name type="scientific">Dallia pectoralis</name>
    <name type="common">Alaska blackfish</name>
    <dbReference type="NCBI Taxonomy" id="75939"/>
    <lineage>
        <taxon>Eukaryota</taxon>
        <taxon>Metazoa</taxon>
        <taxon>Chordata</taxon>
        <taxon>Craniata</taxon>
        <taxon>Vertebrata</taxon>
        <taxon>Euteleostomi</taxon>
        <taxon>Actinopterygii</taxon>
        <taxon>Neopterygii</taxon>
        <taxon>Teleostei</taxon>
        <taxon>Protacanthopterygii</taxon>
        <taxon>Esociformes</taxon>
        <taxon>Umbridae</taxon>
        <taxon>Dallia</taxon>
    </lineage>
</organism>
<sequence length="106" mass="11602">MAVCQAEKAPGRKLSQMGKAEPRTWLAGWWKSVFPWLDCLQGLSLPSPAQVGSCLDQVLHREPHPQGEADGICPPFPTDKTILFLQQPGQAHSLTSRPNQTAGESR</sequence>
<comment type="caution">
    <text evidence="1">The sequence shown here is derived from an EMBL/GenBank/DDBJ whole genome shotgun (WGS) entry which is preliminary data.</text>
</comment>
<evidence type="ECO:0000313" key="1">
    <source>
        <dbReference type="EMBL" id="KAJ7988001.1"/>
    </source>
</evidence>
<evidence type="ECO:0000313" key="2">
    <source>
        <dbReference type="Proteomes" id="UP001157502"/>
    </source>
</evidence>
<protein>
    <submittedName>
        <fullName evidence="1">Uncharacterized protein</fullName>
    </submittedName>
</protein>
<accession>A0ACC2F9F6</accession>
<dbReference type="EMBL" id="CM055758">
    <property type="protein sequence ID" value="KAJ7988001.1"/>
    <property type="molecule type" value="Genomic_DNA"/>
</dbReference>